<dbReference type="PANTHER" id="PTHR43767">
    <property type="entry name" value="LONG-CHAIN-FATTY-ACID--COA LIGASE"/>
    <property type="match status" value="1"/>
</dbReference>
<evidence type="ECO:0000259" key="2">
    <source>
        <dbReference type="Pfam" id="PF13193"/>
    </source>
</evidence>
<name>A0ABQ6C9B7_9BURK</name>
<reference evidence="4" key="1">
    <citation type="journal article" date="2019" name="Int. J. Syst. Evol. Microbiol.">
        <title>The Global Catalogue of Microorganisms (GCM) 10K type strain sequencing project: providing services to taxonomists for standard genome sequencing and annotation.</title>
        <authorList>
            <consortium name="The Broad Institute Genomics Platform"/>
            <consortium name="The Broad Institute Genome Sequencing Center for Infectious Disease"/>
            <person name="Wu L."/>
            <person name="Ma J."/>
        </authorList>
    </citation>
    <scope>NUCLEOTIDE SEQUENCE [LARGE SCALE GENOMIC DNA]</scope>
    <source>
        <strain evidence="4">NBRC 109341</strain>
    </source>
</reference>
<dbReference type="RefSeq" id="WP_284308297.1">
    <property type="nucleotide sequence ID" value="NZ_BSPB01000024.1"/>
</dbReference>
<gene>
    <name evidence="3" type="ORF">GCM10007935_28050</name>
</gene>
<sequence length="535" mass="58003">MSATATPSDFHAPSALDMNLIERVCVGDIVQRSADVYPDRIALVDGERRLSYAEFNARVDQLGHALLGLGLQHQDIVALAARNRLEMLITYFACARAGLICMPINLGLRASEIAFCLRDARARVLIAEHALRDVVEAARQEAPPELAHVFWFGGGSPAPAEDFDALLASGQTGPLEVLVRDRDVVQLLYTSGTTANPKGVLTSHVAVTIAGLSNAIVHQCTPDMSALVGLPLFHCAMLNSVAMPFLTVGGKLVLTQGFDPADSARLIDEHQINVMVLLPMMYGVWLSDPAYQGRTFPSMKRAMYAMAPMPPERLEAIHGMFPNADVVLGSGQTEFTPATCVQRPEHQWSKAATWGTATVMTRVAIMDEDGRLLPRGETGEIVYRGPQGMQGYLNLPAENHKSFRHGWFHSGDVAHIDEDGAIWFKDRYKDVIKSGGENVASIEVERCLLQHPAVADVAVIGAPHERWGEAVVASVVLAPGQQADEAALIAHCREHLGGFKVPKAVVIVSEFPRTGTGKIQKHLIRAELKGLFDAA</sequence>
<comment type="caution">
    <text evidence="3">The sequence shown here is derived from an EMBL/GenBank/DDBJ whole genome shotgun (WGS) entry which is preliminary data.</text>
</comment>
<evidence type="ECO:0000313" key="4">
    <source>
        <dbReference type="Proteomes" id="UP001156903"/>
    </source>
</evidence>
<keyword evidence="4" id="KW-1185">Reference proteome</keyword>
<dbReference type="Pfam" id="PF13193">
    <property type="entry name" value="AMP-binding_C"/>
    <property type="match status" value="1"/>
</dbReference>
<dbReference type="Gene3D" id="3.40.50.12780">
    <property type="entry name" value="N-terminal domain of ligase-like"/>
    <property type="match status" value="1"/>
</dbReference>
<dbReference type="PANTHER" id="PTHR43767:SF7">
    <property type="entry name" value="MEDIUM_LONG-CHAIN-FATTY-ACID--COA LIGASE FADD8"/>
    <property type="match status" value="1"/>
</dbReference>
<protein>
    <submittedName>
        <fullName evidence="3">Acyl-CoA synthetase</fullName>
    </submittedName>
</protein>
<feature type="domain" description="AMP-dependent synthetase/ligase" evidence="1">
    <location>
        <begin position="31"/>
        <end position="393"/>
    </location>
</feature>
<dbReference type="EMBL" id="BSPB01000024">
    <property type="protein sequence ID" value="GLS15370.1"/>
    <property type="molecule type" value="Genomic_DNA"/>
</dbReference>
<evidence type="ECO:0000313" key="3">
    <source>
        <dbReference type="EMBL" id="GLS15370.1"/>
    </source>
</evidence>
<dbReference type="InterPro" id="IPR050237">
    <property type="entry name" value="ATP-dep_AMP-bd_enzyme"/>
</dbReference>
<dbReference type="InterPro" id="IPR000873">
    <property type="entry name" value="AMP-dep_synth/lig_dom"/>
</dbReference>
<accession>A0ABQ6C9B7</accession>
<evidence type="ECO:0000259" key="1">
    <source>
        <dbReference type="Pfam" id="PF00501"/>
    </source>
</evidence>
<dbReference type="InterPro" id="IPR025110">
    <property type="entry name" value="AMP-bd_C"/>
</dbReference>
<dbReference type="SUPFAM" id="SSF56801">
    <property type="entry name" value="Acetyl-CoA synthetase-like"/>
    <property type="match status" value="1"/>
</dbReference>
<organism evidence="3 4">
    <name type="scientific">Hydrogenophaga electricum</name>
    <dbReference type="NCBI Taxonomy" id="1230953"/>
    <lineage>
        <taxon>Bacteria</taxon>
        <taxon>Pseudomonadati</taxon>
        <taxon>Pseudomonadota</taxon>
        <taxon>Betaproteobacteria</taxon>
        <taxon>Burkholderiales</taxon>
        <taxon>Comamonadaceae</taxon>
        <taxon>Hydrogenophaga</taxon>
    </lineage>
</organism>
<dbReference type="InterPro" id="IPR045851">
    <property type="entry name" value="AMP-bd_C_sf"/>
</dbReference>
<dbReference type="Gene3D" id="3.30.300.30">
    <property type="match status" value="1"/>
</dbReference>
<dbReference type="InterPro" id="IPR042099">
    <property type="entry name" value="ANL_N_sf"/>
</dbReference>
<dbReference type="Proteomes" id="UP001156903">
    <property type="component" value="Unassembled WGS sequence"/>
</dbReference>
<dbReference type="Pfam" id="PF00501">
    <property type="entry name" value="AMP-binding"/>
    <property type="match status" value="1"/>
</dbReference>
<feature type="domain" description="AMP-binding enzyme C-terminal" evidence="2">
    <location>
        <begin position="443"/>
        <end position="518"/>
    </location>
</feature>
<proteinExistence type="predicted"/>